<evidence type="ECO:0008006" key="4">
    <source>
        <dbReference type="Google" id="ProtNLM"/>
    </source>
</evidence>
<proteinExistence type="predicted"/>
<evidence type="ECO:0000313" key="2">
    <source>
        <dbReference type="EMBL" id="TGK31783.1"/>
    </source>
</evidence>
<comment type="caution">
    <text evidence="2">The sequence shown here is derived from an EMBL/GenBank/DDBJ whole genome shotgun (WGS) entry which is preliminary data.</text>
</comment>
<sequence length="183" mass="19490">MTVRKKIRYVLALALVSIAFNFTNCAEDKKDDILPLALVFALTGTSGPADLPQPADGTMIYNLGENTQILINQNVCQEDFISISAGPFVNPNLDIHNLSFADTNPNPVLMAMGGANNASLVIDEVAGQYAPGTDNVPGSCQASVKENSATVFDLQVLNCPVTRTNAAAPITDTTLSFRLRCTK</sequence>
<reference evidence="2" key="1">
    <citation type="journal article" date="2019" name="PLoS Negl. Trop. Dis.">
        <title>Revisiting the worldwide diversity of Leptospira species in the environment.</title>
        <authorList>
            <person name="Vincent A.T."/>
            <person name="Schiettekatte O."/>
            <person name="Bourhy P."/>
            <person name="Veyrier F.J."/>
            <person name="Picardeau M."/>
        </authorList>
    </citation>
    <scope>NUCLEOTIDE SEQUENCE [LARGE SCALE GENOMIC DNA]</scope>
    <source>
        <strain evidence="2">201800299</strain>
    </source>
</reference>
<dbReference type="OrthoDB" id="327305at2"/>
<dbReference type="Proteomes" id="UP000298277">
    <property type="component" value="Unassembled WGS sequence"/>
</dbReference>
<keyword evidence="3" id="KW-1185">Reference proteome</keyword>
<accession>A0A5F1Y995</accession>
<dbReference type="AlphaFoldDB" id="A0A5F1Y995"/>
<evidence type="ECO:0000256" key="1">
    <source>
        <dbReference type="SAM" id="SignalP"/>
    </source>
</evidence>
<feature type="signal peptide" evidence="1">
    <location>
        <begin position="1"/>
        <end position="26"/>
    </location>
</feature>
<dbReference type="EMBL" id="RQFA01000061">
    <property type="protein sequence ID" value="TGK31783.1"/>
    <property type="molecule type" value="Genomic_DNA"/>
</dbReference>
<feature type="chain" id="PRO_5043206709" description="Lipoprotein" evidence="1">
    <location>
        <begin position="27"/>
        <end position="183"/>
    </location>
</feature>
<organism evidence="2 3">
    <name type="scientific">Leptospira gomenensis</name>
    <dbReference type="NCBI Taxonomy" id="2484974"/>
    <lineage>
        <taxon>Bacteria</taxon>
        <taxon>Pseudomonadati</taxon>
        <taxon>Spirochaetota</taxon>
        <taxon>Spirochaetia</taxon>
        <taxon>Leptospirales</taxon>
        <taxon>Leptospiraceae</taxon>
        <taxon>Leptospira</taxon>
    </lineage>
</organism>
<protein>
    <recommendedName>
        <fullName evidence="4">Lipoprotein</fullName>
    </recommendedName>
</protein>
<dbReference type="RefSeq" id="WP_135592177.1">
    <property type="nucleotide sequence ID" value="NZ_RQEZ01000104.1"/>
</dbReference>
<keyword evidence="1" id="KW-0732">Signal</keyword>
<name>A0A5F1Y995_9LEPT</name>
<evidence type="ECO:0000313" key="3">
    <source>
        <dbReference type="Proteomes" id="UP000298277"/>
    </source>
</evidence>
<gene>
    <name evidence="2" type="ORF">EHQ17_13470</name>
</gene>